<dbReference type="Proteomes" id="UP000245466">
    <property type="component" value="Unassembled WGS sequence"/>
</dbReference>
<name>A0A2U1B3J2_9BACT</name>
<protein>
    <submittedName>
        <fullName evidence="1">Uncharacterized protein</fullName>
    </submittedName>
</protein>
<evidence type="ECO:0000313" key="2">
    <source>
        <dbReference type="Proteomes" id="UP000245466"/>
    </source>
</evidence>
<proteinExistence type="predicted"/>
<dbReference type="EMBL" id="QEKI01000002">
    <property type="protein sequence ID" value="PVY43162.1"/>
    <property type="molecule type" value="Genomic_DNA"/>
</dbReference>
<dbReference type="AlphaFoldDB" id="A0A2U1B3J2"/>
<sequence length="78" mass="9719">MYSKNKYVYSQNPLFAPKQPYRISDFEMDELLLPLFLDNVDEVDDWLENDLMMFEKEKSNYKRDDKWKEFDEFFKDIE</sequence>
<accession>A0A2U1B3J2</accession>
<gene>
    <name evidence="1" type="ORF">C8E01_102339</name>
</gene>
<reference evidence="1 2" key="1">
    <citation type="submission" date="2018-04" db="EMBL/GenBank/DDBJ databases">
        <title>Genomic Encyclopedia of Type Strains, Phase IV (KMG-IV): sequencing the most valuable type-strain genomes for metagenomic binning, comparative biology and taxonomic classification.</title>
        <authorList>
            <person name="Goeker M."/>
        </authorList>
    </citation>
    <scope>NUCLEOTIDE SEQUENCE [LARGE SCALE GENOMIC DNA]</scope>
    <source>
        <strain evidence="1 2">DSM 100231</strain>
    </source>
</reference>
<organism evidence="1 2">
    <name type="scientific">Pontibacter virosus</name>
    <dbReference type="NCBI Taxonomy" id="1765052"/>
    <lineage>
        <taxon>Bacteria</taxon>
        <taxon>Pseudomonadati</taxon>
        <taxon>Bacteroidota</taxon>
        <taxon>Cytophagia</taxon>
        <taxon>Cytophagales</taxon>
        <taxon>Hymenobacteraceae</taxon>
        <taxon>Pontibacter</taxon>
    </lineage>
</organism>
<keyword evidence="2" id="KW-1185">Reference proteome</keyword>
<comment type="caution">
    <text evidence="1">The sequence shown here is derived from an EMBL/GenBank/DDBJ whole genome shotgun (WGS) entry which is preliminary data.</text>
</comment>
<evidence type="ECO:0000313" key="1">
    <source>
        <dbReference type="EMBL" id="PVY43162.1"/>
    </source>
</evidence>
<dbReference type="RefSeq" id="WP_116542191.1">
    <property type="nucleotide sequence ID" value="NZ_QEKI01000002.1"/>
</dbReference>